<keyword evidence="4" id="KW-0511">Multifunctional enzyme</keyword>
<dbReference type="GO" id="GO:0004315">
    <property type="term" value="F:3-oxoacyl-[acyl-carrier-protein] synthase activity"/>
    <property type="evidence" value="ECO:0007669"/>
    <property type="project" value="InterPro"/>
</dbReference>
<dbReference type="Pfam" id="PF00109">
    <property type="entry name" value="ketoacyl-synt"/>
    <property type="match status" value="1"/>
</dbReference>
<dbReference type="PANTHER" id="PTHR43775">
    <property type="entry name" value="FATTY ACID SYNTHASE"/>
    <property type="match status" value="1"/>
</dbReference>
<dbReference type="InterPro" id="IPR050091">
    <property type="entry name" value="PKS_NRPS_Biosynth_Enz"/>
</dbReference>
<feature type="domain" description="Carrier" evidence="6">
    <location>
        <begin position="598"/>
        <end position="673"/>
    </location>
</feature>
<dbReference type="Gene3D" id="3.40.50.720">
    <property type="entry name" value="NAD(P)-binding Rossmann-like Domain"/>
    <property type="match status" value="2"/>
</dbReference>
<dbReference type="InterPro" id="IPR020841">
    <property type="entry name" value="PKS_Beta-ketoAc_synthase_dom"/>
</dbReference>
<dbReference type="SMART" id="SM00823">
    <property type="entry name" value="PKS_PP"/>
    <property type="match status" value="2"/>
</dbReference>
<dbReference type="GO" id="GO:0004312">
    <property type="term" value="F:fatty acid synthase activity"/>
    <property type="evidence" value="ECO:0007669"/>
    <property type="project" value="TreeGrafter"/>
</dbReference>
<feature type="non-terminal residue" evidence="8">
    <location>
        <position position="1"/>
    </location>
</feature>
<keyword evidence="9" id="KW-1185">Reference proteome</keyword>
<dbReference type="Pfam" id="PF18369">
    <property type="entry name" value="PKS_DE"/>
    <property type="match status" value="2"/>
</dbReference>
<accession>A0A840PR44</accession>
<dbReference type="SUPFAM" id="SSF51735">
    <property type="entry name" value="NAD(P)-binding Rossmann-fold domains"/>
    <property type="match status" value="4"/>
</dbReference>
<dbReference type="Gene3D" id="6.10.140.1830">
    <property type="match status" value="2"/>
</dbReference>
<evidence type="ECO:0000259" key="6">
    <source>
        <dbReference type="PROSITE" id="PS50075"/>
    </source>
</evidence>
<dbReference type="SMART" id="SM00822">
    <property type="entry name" value="PKS_KR"/>
    <property type="match status" value="2"/>
</dbReference>
<keyword evidence="5" id="KW-0012">Acyltransferase</keyword>
<keyword evidence="3 8" id="KW-0808">Transferase</keyword>
<dbReference type="Pfam" id="PF02801">
    <property type="entry name" value="Ketoacyl-synt_C"/>
    <property type="match status" value="1"/>
</dbReference>
<dbReference type="InterPro" id="IPR016035">
    <property type="entry name" value="Acyl_Trfase/lysoPLipase"/>
</dbReference>
<keyword evidence="1" id="KW-0596">Phosphopantetheine</keyword>
<dbReference type="Pfam" id="PF00550">
    <property type="entry name" value="PP-binding"/>
    <property type="match status" value="2"/>
</dbReference>
<dbReference type="GO" id="GO:0006633">
    <property type="term" value="P:fatty acid biosynthetic process"/>
    <property type="evidence" value="ECO:0007669"/>
    <property type="project" value="InterPro"/>
</dbReference>
<dbReference type="SMART" id="SM01294">
    <property type="entry name" value="PKS_PP_betabranch"/>
    <property type="match status" value="2"/>
</dbReference>
<dbReference type="InterPro" id="IPR057326">
    <property type="entry name" value="KR_dom"/>
</dbReference>
<dbReference type="FunFam" id="3.40.366.10:FF:000002">
    <property type="entry name" value="Probable polyketide synthase 2"/>
    <property type="match status" value="1"/>
</dbReference>
<dbReference type="Gene3D" id="3.40.366.10">
    <property type="entry name" value="Malonyl-Coenzyme A Acyl Carrier Protein, domain 2"/>
    <property type="match status" value="1"/>
</dbReference>
<dbReference type="InterPro" id="IPR036291">
    <property type="entry name" value="NAD(P)-bd_dom_sf"/>
</dbReference>
<evidence type="ECO:0000256" key="5">
    <source>
        <dbReference type="ARBA" id="ARBA00023315"/>
    </source>
</evidence>
<dbReference type="InterPro" id="IPR009081">
    <property type="entry name" value="PP-bd_ACP"/>
</dbReference>
<sequence>ERVVRSLAEVHVRGVPVDWRAVLTPARPVDLPTYAFARERYWVEGMTAAPIGTRAGDPAEDRFWAAVDDGDVAGLAETLAVEGQRLEEVLPALASWRRRERNKSLTADWRYRISWVPVADRRPAVLSGTWLVVTGSAGAGSARECVQALAGHGADVVLAEVSATDREALAARVREAVGTQAVSGVVSLLALDEEPPADAPVVPVGLAATVALIQALGDAGTTAPLWVLTSGAAGPERAPARLAQAQVWGLGRVAGLEHPDRWGGLIDVPEVLDGVAAERLCAVLAGSGEDQVAIRDTGVLARRLVRAPRPKGGGAWAPRGSVLVTGGTGAIGGRLARWAATRRAKRVVLTSRSGPAATGIATLAAELAAAGTSVAVLAGDVAVRSEVAALIQWIGASGPGVSSVFHAAGVGGGDALADLDVAGLGVSMAAKAGGAAHLDALAVDLDAFVTFSSGAATWGSSHLGGYAAANAFLDALVEDRRARGLAGTSVAWGLWGGGGMAEGWSGAMLQRMGLREMDPDLAIGVLAQTVDQGEGPITVADIDWARFAPVLTVHRASPLIGDLPEAREALSEPAAEQGTAGTELMARLTGLNRADQLRMLTDLVRTEAAIVLGHSSPEALAAGRAFKDLGFDSLTAVELRNRLNAATGMSLPATLVFDYPTSAALAGFLRSRLLGDRDEVAVVTAAVSDEPIAIVGIGCRFPGGVRGPEDFWRLLAGGADVVSDLPTDRGWDMSAIYDAASEPGQVPRGGFVYDAGEFDPGFFGISPREALTMDPQQRLLLETSWEALERAGIDPGLLRGSPTGVFIGASWSGYGLDRQQEADGDKRHLLTGTSSSVLSGRMSYVLGLEGPAVSVDTACSSSLVALHMAIQALRSGECTLALAGGAFVAATPVMFTGFNAQLGLAKDGRCKAFGAAADGMGMAEGVGVLVVERLSDARRNGHRVLAVVRGSAVNQDGASNGLTAPNGPSQQRVIRAALANARLSAADVDAVEAHGTGTTLGDPIEAQALLATYGQDRPQDRPLWLGSVKSNIGHAQAAAGMAGVIKMVLALQHQELPRTLHADEPSPHIDWSSGEVRLLNRAVAWPAGDRPRRAGVSAFGMSGTNAHVILEEAPDPAADGEVGGPPSGPAVLADPWPLWLLSGRTSGGLSAQARRLDTHLITRPDLDPVDVAWSLATTRSVFEHRAVVAGAGRDDLLPGLRAVASGEPAAGVVTGTVLGGRPRVGFLFAGQGAQRAGMGRHLHAASPVFASAFDEACGLLEAELGLPIRDVVLSGDEDDPRADQTVFAQTGLFAVEVGLVALLAAAGIVPDAVAGHSVGEIAAAYAAGVLTLEDACRLVAARARLMQALPEGGAMAAIEAGEAEILATLDEASRVSVAAVNGPSSVVISGDETAVDAALHMWRERGRRVRRLRVSHAFHSALMDPMLDDLGAVAAGLEHAAPAVTWVGTLTGAVITVPDAAYWVQQAREPVRFADAVATLSGRGVSVFIEIGPDGTLSAMGPAALDEFDGTTEPVFIPLQRPDTPAQSSLLAALSRAHVNGVDVDWTAVLPAGRRVELPTYAFARERFWVHAEQPSGPAGITDRGPESAEERRFWAAIESGDVRALAETLAVEDQERLDGLMPMLTSWRRREREESVTAGWRYRTSWAPVHDPSPAKPVGTWLVVGAGDELAQECVRALTARGAQAVLVELGPDDVDRESIAARIGEALADGVPVGVVSLLALREGALPGFDVVPAGVAGTLGLVQALGDAGLTAPLWVLTRGAVAAAPADAVTAPLQAQVWGLGQVVALEHPDRWGGLIDLPAVLDDRAADRLCAVLSGCGENQVAIRDVGVLGRRLVRADSAPGVGPGWVARGTALVTGGTGAIGARVARWLAGRGAERVVLSSRSGAGAVGVAGLAAELAEAGTAAVVVAADVADRAEVAGLLEAMAAGGPPLRTVVHTAGVLDDGVVDRLDVSRLATVLGPKAGGAAVLDELTAVVDLDAFVLFSSSAGTFGGGGQGNYAAANAYLDALARNRRGRGLPGLSLAWGVWAGGGMAQSGEAVRQRLDRGVLRAMDPDLALRVLGQALDDAGPDGVLTVMDVDWTRAASRMGDLRRVPLVRDLPEVRALPAAEAPDEEQAGTDLARHLAGLSRAAQEQRLTDLVRAEAASVLGHPSAAAVDAGRAFKDLGFDSLTAVELRNRLNAATGQRLPATVVFDYPTSAALAAHLRAAIRQDEDTAPPVFTEIDALESTLSAIPAGSDIRADITVRLQTLLSKWISADDIPKENEAVGKLDAATADEVIDFIDKELGVP</sequence>
<dbReference type="InterPro" id="IPR014030">
    <property type="entry name" value="Ketoacyl_synth_N"/>
</dbReference>
<dbReference type="GO" id="GO:0031177">
    <property type="term" value="F:phosphopantetheine binding"/>
    <property type="evidence" value="ECO:0007669"/>
    <property type="project" value="InterPro"/>
</dbReference>
<dbReference type="Gene3D" id="1.10.1200.10">
    <property type="entry name" value="ACP-like"/>
    <property type="match status" value="2"/>
</dbReference>
<dbReference type="Gene3D" id="3.40.47.10">
    <property type="match status" value="1"/>
</dbReference>
<dbReference type="InterPro" id="IPR041618">
    <property type="entry name" value="PKS_DE"/>
</dbReference>
<dbReference type="InterPro" id="IPR016036">
    <property type="entry name" value="Malonyl_transacylase_ACP-bd"/>
</dbReference>
<organism evidence="8 9">
    <name type="scientific">Thermocatellispora tengchongensis</name>
    <dbReference type="NCBI Taxonomy" id="1073253"/>
    <lineage>
        <taxon>Bacteria</taxon>
        <taxon>Bacillati</taxon>
        <taxon>Actinomycetota</taxon>
        <taxon>Actinomycetes</taxon>
        <taxon>Streptosporangiales</taxon>
        <taxon>Streptosporangiaceae</taxon>
        <taxon>Thermocatellispora</taxon>
    </lineage>
</organism>
<comment type="caution">
    <text evidence="8">The sequence shown here is derived from an EMBL/GenBank/DDBJ whole genome shotgun (WGS) entry which is preliminary data.</text>
</comment>
<dbReference type="NCBIfam" id="NF045894">
    <property type="entry name" value="PKS_plus_SDR"/>
    <property type="match status" value="1"/>
</dbReference>
<dbReference type="Proteomes" id="UP000578449">
    <property type="component" value="Unassembled WGS sequence"/>
</dbReference>
<protein>
    <submittedName>
        <fullName evidence="8">Acyl transferase domain-containing protein/acyl carrier protein</fullName>
    </submittedName>
</protein>
<dbReference type="Pfam" id="PF00698">
    <property type="entry name" value="Acyl_transf_1"/>
    <property type="match status" value="1"/>
</dbReference>
<proteinExistence type="predicted"/>
<dbReference type="SMART" id="SM00825">
    <property type="entry name" value="PKS_KS"/>
    <property type="match status" value="1"/>
</dbReference>
<dbReference type="FunFam" id="3.40.47.10:FF:000019">
    <property type="entry name" value="Polyketide synthase type I"/>
    <property type="match status" value="1"/>
</dbReference>
<dbReference type="InterPro" id="IPR032821">
    <property type="entry name" value="PKS_assoc"/>
</dbReference>
<dbReference type="PROSITE" id="PS00606">
    <property type="entry name" value="KS3_1"/>
    <property type="match status" value="1"/>
</dbReference>
<evidence type="ECO:0000256" key="2">
    <source>
        <dbReference type="ARBA" id="ARBA00022553"/>
    </source>
</evidence>
<dbReference type="SMART" id="SM00827">
    <property type="entry name" value="PKS_AT"/>
    <property type="match status" value="1"/>
</dbReference>
<name>A0A840PR44_9ACTN</name>
<dbReference type="InterPro" id="IPR020806">
    <property type="entry name" value="PKS_PP-bd"/>
</dbReference>
<dbReference type="InterPro" id="IPR036736">
    <property type="entry name" value="ACP-like_sf"/>
</dbReference>
<dbReference type="InterPro" id="IPR014043">
    <property type="entry name" value="Acyl_transferase_dom"/>
</dbReference>
<dbReference type="Pfam" id="PF08659">
    <property type="entry name" value="KR"/>
    <property type="match status" value="2"/>
</dbReference>
<dbReference type="CDD" id="cd00833">
    <property type="entry name" value="PKS"/>
    <property type="match status" value="1"/>
</dbReference>
<keyword evidence="2" id="KW-0597">Phosphoprotein</keyword>
<dbReference type="InterPro" id="IPR001227">
    <property type="entry name" value="Ac_transferase_dom_sf"/>
</dbReference>
<evidence type="ECO:0000256" key="4">
    <source>
        <dbReference type="ARBA" id="ARBA00023268"/>
    </source>
</evidence>
<dbReference type="Pfam" id="PF16197">
    <property type="entry name" value="KAsynt_C_assoc"/>
    <property type="match status" value="1"/>
</dbReference>
<dbReference type="PROSITE" id="PS52004">
    <property type="entry name" value="KS3_2"/>
    <property type="match status" value="1"/>
</dbReference>
<dbReference type="PANTHER" id="PTHR43775:SF51">
    <property type="entry name" value="INACTIVE PHENOLPHTHIOCEROL SYNTHESIS POLYKETIDE SYNTHASE TYPE I PKS1-RELATED"/>
    <property type="match status" value="1"/>
</dbReference>
<feature type="domain" description="Carrier" evidence="6">
    <location>
        <begin position="2139"/>
        <end position="2214"/>
    </location>
</feature>
<feature type="domain" description="Ketosynthase family 3 (KS3)" evidence="7">
    <location>
        <begin position="689"/>
        <end position="1112"/>
    </location>
</feature>
<dbReference type="InterPro" id="IPR014031">
    <property type="entry name" value="Ketoacyl_synth_C"/>
</dbReference>
<evidence type="ECO:0000256" key="1">
    <source>
        <dbReference type="ARBA" id="ARBA00022450"/>
    </source>
</evidence>
<dbReference type="InterPro" id="IPR013968">
    <property type="entry name" value="PKS_KR"/>
</dbReference>
<dbReference type="PROSITE" id="PS50075">
    <property type="entry name" value="CARRIER"/>
    <property type="match status" value="2"/>
</dbReference>
<dbReference type="FunFam" id="1.10.1200.10:FF:000007">
    <property type="entry name" value="Probable polyketide synthase pks17"/>
    <property type="match status" value="2"/>
</dbReference>
<dbReference type="SUPFAM" id="SSF47336">
    <property type="entry name" value="ACP-like"/>
    <property type="match status" value="2"/>
</dbReference>
<dbReference type="SUPFAM" id="SSF53901">
    <property type="entry name" value="Thiolase-like"/>
    <property type="match status" value="1"/>
</dbReference>
<dbReference type="SUPFAM" id="SSF55048">
    <property type="entry name" value="Probable ACP-binding domain of malonyl-CoA ACP transacylase"/>
    <property type="match status" value="1"/>
</dbReference>
<gene>
    <name evidence="8" type="ORF">HNP84_010363</name>
</gene>
<dbReference type="Gene3D" id="3.30.70.3290">
    <property type="match status" value="2"/>
</dbReference>
<dbReference type="SUPFAM" id="SSF52151">
    <property type="entry name" value="FabD/lysophospholipase-like"/>
    <property type="match status" value="1"/>
</dbReference>
<dbReference type="EMBL" id="JACHGN010000052">
    <property type="protein sequence ID" value="MBB5140593.1"/>
    <property type="molecule type" value="Genomic_DNA"/>
</dbReference>
<dbReference type="CDD" id="cd08952">
    <property type="entry name" value="KR_1_SDR_x"/>
    <property type="match status" value="2"/>
</dbReference>
<evidence type="ECO:0000256" key="3">
    <source>
        <dbReference type="ARBA" id="ARBA00022679"/>
    </source>
</evidence>
<reference evidence="8 9" key="1">
    <citation type="submission" date="2020-08" db="EMBL/GenBank/DDBJ databases">
        <title>Genomic Encyclopedia of Type Strains, Phase IV (KMG-IV): sequencing the most valuable type-strain genomes for metagenomic binning, comparative biology and taxonomic classification.</title>
        <authorList>
            <person name="Goeker M."/>
        </authorList>
    </citation>
    <scope>NUCLEOTIDE SEQUENCE [LARGE SCALE GENOMIC DNA]</scope>
    <source>
        <strain evidence="8 9">DSM 45615</strain>
    </source>
</reference>
<evidence type="ECO:0000313" key="8">
    <source>
        <dbReference type="EMBL" id="MBB5140593.1"/>
    </source>
</evidence>
<dbReference type="InterPro" id="IPR018201">
    <property type="entry name" value="Ketoacyl_synth_AS"/>
</dbReference>
<evidence type="ECO:0000313" key="9">
    <source>
        <dbReference type="Proteomes" id="UP000578449"/>
    </source>
</evidence>
<dbReference type="PROSITE" id="PS00012">
    <property type="entry name" value="PHOSPHOPANTETHEINE"/>
    <property type="match status" value="2"/>
</dbReference>
<dbReference type="InterPro" id="IPR006162">
    <property type="entry name" value="Ppantetheine_attach_site"/>
</dbReference>
<dbReference type="InterPro" id="IPR016039">
    <property type="entry name" value="Thiolase-like"/>
</dbReference>
<evidence type="ECO:0000259" key="7">
    <source>
        <dbReference type="PROSITE" id="PS52004"/>
    </source>
</evidence>